<dbReference type="EMBL" id="MRDE01000016">
    <property type="protein sequence ID" value="OMH27638.1"/>
    <property type="molecule type" value="Genomic_DNA"/>
</dbReference>
<dbReference type="Proteomes" id="UP000187085">
    <property type="component" value="Unassembled WGS sequence"/>
</dbReference>
<organism evidence="3 4">
    <name type="scientific">Tersicoccus phoenicis</name>
    <dbReference type="NCBI Taxonomy" id="554083"/>
    <lineage>
        <taxon>Bacteria</taxon>
        <taxon>Bacillati</taxon>
        <taxon>Actinomycetota</taxon>
        <taxon>Actinomycetes</taxon>
        <taxon>Micrococcales</taxon>
        <taxon>Micrococcaceae</taxon>
        <taxon>Tersicoccus</taxon>
    </lineage>
</organism>
<feature type="region of interest" description="Disordered" evidence="2">
    <location>
        <begin position="155"/>
        <end position="176"/>
    </location>
</feature>
<dbReference type="Pfam" id="PF03780">
    <property type="entry name" value="Asp23"/>
    <property type="match status" value="1"/>
</dbReference>
<reference evidence="3 4" key="1">
    <citation type="submission" date="2016-12" db="EMBL/GenBank/DDBJ databases">
        <title>Draft genome of Tersicoccus phoenicis 1P05MA.</title>
        <authorList>
            <person name="Nakajima Y."/>
            <person name="Yoshizawa S."/>
            <person name="Nakamura K."/>
            <person name="Ogura Y."/>
            <person name="Hayashi T."/>
            <person name="Kogure K."/>
        </authorList>
    </citation>
    <scope>NUCLEOTIDE SEQUENCE [LARGE SCALE GENOMIC DNA]</scope>
    <source>
        <strain evidence="3 4">1p05MA</strain>
    </source>
</reference>
<evidence type="ECO:0000313" key="4">
    <source>
        <dbReference type="Proteomes" id="UP000187085"/>
    </source>
</evidence>
<comment type="similarity">
    <text evidence="1">Belongs to the asp23 family.</text>
</comment>
<feature type="compositionally biased region" description="Polar residues" evidence="2">
    <location>
        <begin position="165"/>
        <end position="176"/>
    </location>
</feature>
<dbReference type="AlphaFoldDB" id="A0A1R1LJC6"/>
<gene>
    <name evidence="3" type="ORF">BKD30_03045</name>
</gene>
<evidence type="ECO:0000256" key="1">
    <source>
        <dbReference type="ARBA" id="ARBA00005721"/>
    </source>
</evidence>
<accession>A0A1R1LJC6</accession>
<name>A0A1R1LJC6_9MICC</name>
<dbReference type="STRING" id="554083.BKD30_03045"/>
<evidence type="ECO:0000256" key="2">
    <source>
        <dbReference type="SAM" id="MobiDB-lite"/>
    </source>
</evidence>
<comment type="caution">
    <text evidence="3">The sequence shown here is derived from an EMBL/GenBank/DDBJ whole genome shotgun (WGS) entry which is preliminary data.</text>
</comment>
<evidence type="ECO:0000313" key="3">
    <source>
        <dbReference type="EMBL" id="OMH27638.1"/>
    </source>
</evidence>
<proteinExistence type="inferred from homology"/>
<dbReference type="PANTHER" id="PTHR34297:SF3">
    <property type="entry name" value="ALKALINE SHOCK PROTEIN 23"/>
    <property type="match status" value="1"/>
</dbReference>
<dbReference type="OrthoDB" id="9808942at2"/>
<feature type="compositionally biased region" description="Basic and acidic residues" evidence="2">
    <location>
        <begin position="10"/>
        <end position="33"/>
    </location>
</feature>
<dbReference type="PANTHER" id="PTHR34297">
    <property type="entry name" value="HYPOTHETICAL CYTOSOLIC PROTEIN-RELATED"/>
    <property type="match status" value="1"/>
</dbReference>
<protein>
    <submittedName>
        <fullName evidence="3">Alkaline-shock protein</fullName>
    </submittedName>
</protein>
<sequence length="176" mass="19150">MSQSTNLPKTGEERQRDQEREQERRQRESREQTKAAPVGPLQTDKGNTTIEETVVSKIAGIATREVPGVFAMGSAARRAFNSLTERFPGGQTNVSGGVSVEKGERQAAIEVTIIIEYGASVVDVADDIRRNVIRSVEQSTGLEVVEVNITVADVHLPEEDDNQRRSSGSGENTDLA</sequence>
<dbReference type="InterPro" id="IPR005531">
    <property type="entry name" value="Asp23"/>
</dbReference>
<feature type="region of interest" description="Disordered" evidence="2">
    <location>
        <begin position="1"/>
        <end position="47"/>
    </location>
</feature>
<dbReference type="RefSeq" id="WP_076701787.1">
    <property type="nucleotide sequence ID" value="NZ_MRDE01000016.1"/>
</dbReference>
<keyword evidence="4" id="KW-1185">Reference proteome</keyword>